<dbReference type="InterPro" id="IPR002110">
    <property type="entry name" value="Ankyrin_rpt"/>
</dbReference>
<feature type="repeat" description="ANK" evidence="3">
    <location>
        <begin position="201"/>
        <end position="233"/>
    </location>
</feature>
<evidence type="ECO:0000313" key="5">
    <source>
        <dbReference type="Proteomes" id="UP000694888"/>
    </source>
</evidence>
<dbReference type="InterPro" id="IPR036770">
    <property type="entry name" value="Ankyrin_rpt-contain_sf"/>
</dbReference>
<dbReference type="Proteomes" id="UP000694888">
    <property type="component" value="Unplaced"/>
</dbReference>
<name>A0ABM0JUE8_APLCA</name>
<dbReference type="PANTHER" id="PTHR24198">
    <property type="entry name" value="ANKYRIN REPEAT AND PROTEIN KINASE DOMAIN-CONTAINING PROTEIN"/>
    <property type="match status" value="1"/>
</dbReference>
<reference evidence="6" key="1">
    <citation type="submission" date="2025-08" db="UniProtKB">
        <authorList>
            <consortium name="RefSeq"/>
        </authorList>
    </citation>
    <scope>IDENTIFICATION</scope>
</reference>
<evidence type="ECO:0000256" key="4">
    <source>
        <dbReference type="SAM" id="SignalP"/>
    </source>
</evidence>
<keyword evidence="4" id="KW-0732">Signal</keyword>
<proteinExistence type="predicted"/>
<dbReference type="SMART" id="SM00248">
    <property type="entry name" value="ANK"/>
    <property type="match status" value="11"/>
</dbReference>
<dbReference type="SUPFAM" id="SSF48403">
    <property type="entry name" value="Ankyrin repeat"/>
    <property type="match status" value="2"/>
</dbReference>
<evidence type="ECO:0000313" key="6">
    <source>
        <dbReference type="RefSeq" id="XP_005101737.1"/>
    </source>
</evidence>
<protein>
    <submittedName>
        <fullName evidence="6">Ankyrin repeat domain-containing protein 17</fullName>
    </submittedName>
</protein>
<evidence type="ECO:0000256" key="2">
    <source>
        <dbReference type="ARBA" id="ARBA00023043"/>
    </source>
</evidence>
<dbReference type="RefSeq" id="XP_005101737.1">
    <property type="nucleotide sequence ID" value="XM_005101680.3"/>
</dbReference>
<evidence type="ECO:0000256" key="3">
    <source>
        <dbReference type="PROSITE-ProRule" id="PRU00023"/>
    </source>
</evidence>
<feature type="repeat" description="ANK" evidence="3">
    <location>
        <begin position="372"/>
        <end position="404"/>
    </location>
</feature>
<feature type="repeat" description="ANK" evidence="3">
    <location>
        <begin position="168"/>
        <end position="200"/>
    </location>
</feature>
<dbReference type="GeneID" id="101862193"/>
<feature type="repeat" description="ANK" evidence="3">
    <location>
        <begin position="28"/>
        <end position="60"/>
    </location>
</feature>
<keyword evidence="1" id="KW-0677">Repeat</keyword>
<dbReference type="PROSITE" id="PS50088">
    <property type="entry name" value="ANK_REPEAT"/>
    <property type="match status" value="7"/>
</dbReference>
<gene>
    <name evidence="6" type="primary">LOC101862193</name>
</gene>
<dbReference type="Pfam" id="PF12796">
    <property type="entry name" value="Ank_2"/>
    <property type="match status" value="3"/>
</dbReference>
<feature type="signal peptide" evidence="4">
    <location>
        <begin position="1"/>
        <end position="18"/>
    </location>
</feature>
<dbReference type="PROSITE" id="PS50297">
    <property type="entry name" value="ANK_REP_REGION"/>
    <property type="match status" value="6"/>
</dbReference>
<dbReference type="PRINTS" id="PR01415">
    <property type="entry name" value="ANKYRIN"/>
</dbReference>
<feature type="repeat" description="ANK" evidence="3">
    <location>
        <begin position="234"/>
        <end position="262"/>
    </location>
</feature>
<dbReference type="Pfam" id="PF00023">
    <property type="entry name" value="Ank"/>
    <property type="match status" value="3"/>
</dbReference>
<sequence>MQSFIFSFFLSFIHTIIGADGINATDVSGNSALHKAARSGATGAIRALISAGASLDGRNSLRQTPLYIACSQGQVETARVLIDAGADVIAHTISGSSPLQAAVHVENLEIVKTLLKNFGLIQSSGLVAGGSGFAEANRALVIASGMGHENIVSHLVSYCCDVNSPSEDNFTALMAAATYGHETVVKLLLASNADPNKSGRFGETPLILAARKGFRGVCKRLLVAGADANYANDNGVTSLLASCSEGHVDVMSLLVQAGADVNGGGCCSVPPPIVVAAAKNNLEAVAVIADSGADLEAVDSEGNSPLCSAVLGAVGHRNDGVVDYLLQRGADVNCCNSQLDTPLILGSRVGVPRFAIDRLLQNGAQIDHQNVFGETALMIASENKHYAMVELLLNAGADSSMKTQLGETALDKAVSSWVVGRVMQESKSNSVFCSSTSTVKALLQRKCPPGIALHVSLFQKQLPPIMADVLKTSSPVPSLVDLSVLYPRRSPRCVYTRATPFSTALAHGHAPAAHFFLLNWFLHRHDVTTLARNAKVRRSICTSRNAKCSRLYQEVFSQPWTLACLSFLVVSSALGCEDRRQRVERLMLPHILERKLLFEDESMSLPMDEWGNIKSLVHIHGAISKTTLK</sequence>
<dbReference type="PANTHER" id="PTHR24198:SF165">
    <property type="entry name" value="ANKYRIN REPEAT-CONTAINING PROTEIN-RELATED"/>
    <property type="match status" value="1"/>
</dbReference>
<feature type="chain" id="PRO_5046686412" evidence="4">
    <location>
        <begin position="19"/>
        <end position="629"/>
    </location>
</feature>
<evidence type="ECO:0000256" key="1">
    <source>
        <dbReference type="ARBA" id="ARBA00022737"/>
    </source>
</evidence>
<keyword evidence="2 3" id="KW-0040">ANK repeat</keyword>
<accession>A0ABM0JUE8</accession>
<keyword evidence="5" id="KW-1185">Reference proteome</keyword>
<feature type="repeat" description="ANK" evidence="3">
    <location>
        <begin position="61"/>
        <end position="93"/>
    </location>
</feature>
<dbReference type="Gene3D" id="1.25.40.20">
    <property type="entry name" value="Ankyrin repeat-containing domain"/>
    <property type="match status" value="3"/>
</dbReference>
<organism evidence="5 6">
    <name type="scientific">Aplysia californica</name>
    <name type="common">California sea hare</name>
    <dbReference type="NCBI Taxonomy" id="6500"/>
    <lineage>
        <taxon>Eukaryota</taxon>
        <taxon>Metazoa</taxon>
        <taxon>Spiralia</taxon>
        <taxon>Lophotrochozoa</taxon>
        <taxon>Mollusca</taxon>
        <taxon>Gastropoda</taxon>
        <taxon>Heterobranchia</taxon>
        <taxon>Euthyneura</taxon>
        <taxon>Tectipleura</taxon>
        <taxon>Aplysiida</taxon>
        <taxon>Aplysioidea</taxon>
        <taxon>Aplysiidae</taxon>
        <taxon>Aplysia</taxon>
    </lineage>
</organism>
<feature type="repeat" description="ANK" evidence="3">
    <location>
        <begin position="301"/>
        <end position="337"/>
    </location>
</feature>